<comment type="cofactor">
    <cofactor evidence="2">
        <name>thiamine diphosphate</name>
        <dbReference type="ChEBI" id="CHEBI:58937"/>
    </cofactor>
</comment>
<evidence type="ECO:0000259" key="15">
    <source>
        <dbReference type="Pfam" id="PF02775"/>
    </source>
</evidence>
<feature type="region of interest" description="Disordered" evidence="13">
    <location>
        <begin position="571"/>
        <end position="599"/>
    </location>
</feature>
<dbReference type="PANTHER" id="PTHR43452">
    <property type="entry name" value="PYRUVATE DECARBOXYLASE"/>
    <property type="match status" value="1"/>
</dbReference>
<dbReference type="GO" id="GO:0030976">
    <property type="term" value="F:thiamine pyrophosphate binding"/>
    <property type="evidence" value="ECO:0007669"/>
    <property type="project" value="InterPro"/>
</dbReference>
<evidence type="ECO:0000256" key="6">
    <source>
        <dbReference type="ARBA" id="ARBA00022723"/>
    </source>
</evidence>
<evidence type="ECO:0000256" key="2">
    <source>
        <dbReference type="ARBA" id="ARBA00001964"/>
    </source>
</evidence>
<dbReference type="GO" id="GO:0005829">
    <property type="term" value="C:cytosol"/>
    <property type="evidence" value="ECO:0007669"/>
    <property type="project" value="TreeGrafter"/>
</dbReference>
<dbReference type="InterPro" id="IPR047214">
    <property type="entry name" value="TPP_PDC_IPDC"/>
</dbReference>
<feature type="binding site" evidence="11">
    <location>
        <position position="481"/>
    </location>
    <ligand>
        <name>Mg(2+)</name>
        <dbReference type="ChEBI" id="CHEBI:18420"/>
    </ligand>
</feature>
<dbReference type="EMBL" id="MU001637">
    <property type="protein sequence ID" value="KAF2482008.1"/>
    <property type="molecule type" value="Genomic_DNA"/>
</dbReference>
<dbReference type="InterPro" id="IPR012000">
    <property type="entry name" value="Thiamin_PyroP_enz_cen_dom"/>
</dbReference>
<evidence type="ECO:0000256" key="7">
    <source>
        <dbReference type="ARBA" id="ARBA00022793"/>
    </source>
</evidence>
<evidence type="ECO:0000259" key="14">
    <source>
        <dbReference type="Pfam" id="PF00205"/>
    </source>
</evidence>
<evidence type="ECO:0000256" key="4">
    <source>
        <dbReference type="ARBA" id="ARBA00013202"/>
    </source>
</evidence>
<evidence type="ECO:0000313" key="17">
    <source>
        <dbReference type="EMBL" id="KAF2482008.1"/>
    </source>
</evidence>
<dbReference type="PANTHER" id="PTHR43452:SF3">
    <property type="entry name" value="TRANSAMINATED AMINO ACID DECARBOXYLASE"/>
    <property type="match status" value="1"/>
</dbReference>
<protein>
    <recommendedName>
        <fullName evidence="5">Pyruvate decarboxylase</fullName>
        <ecNumber evidence="4">4.1.1.1</ecNumber>
    </recommendedName>
</protein>
<dbReference type="InterPro" id="IPR029061">
    <property type="entry name" value="THDP-binding"/>
</dbReference>
<dbReference type="PIRSF" id="PIRSF036565">
    <property type="entry name" value="Pyruvt_ip_decrb"/>
    <property type="match status" value="1"/>
</dbReference>
<dbReference type="FunFam" id="3.40.50.970:FF:000019">
    <property type="entry name" value="Pyruvate decarboxylase isozyme"/>
    <property type="match status" value="1"/>
</dbReference>
<sequence>MQLSLGEYIFRRLRELGVRNIFGVPGDFNLNLLDWIDHVEGMKWVGTCNELNAAYAADGYARCRELPGVVITTYGVGELSAINGIGGAYAESVPIIHIVGMTARAAQKARLMIHHTLGEGLDHAIYQSVSKPLSAATEFLWEEGSFTQQVDRVIEASFKTKLPVYLYIPIDTPDILIDGSRLDKPLDLTISNPGRESEEQEVVDQIISAIEKAEKPCFLVDLYTQRFGVTKDLREIVESTQIPAFTTPLGKSAIDETSANFGGTYIGAFTHLPSVREAIEGADLVIHVGTFPADSNSGGFSQNLASKGTLAKLHAHYVSLGDKKWEGLNFAPVVKKLRQRLQSQKLTVKNPTWFKHDAEQLRKLPQGLSGPLKQKYLWQCFNTFLKPDDFVIGEVGTSQFGTAAILSLPKNGGYYTQIFYSCIGFTVGATLGTLVARRELGHTGRTILFVGDGSLQMTVQDISTMIRNGFAPTIVILNNDGYTVERVIHGPARGYNDIARWDYSSLLKFFGASKESKHHLAKTYEELLSVLSDSEFQASKHPQVLEVVLDKYDSPQAMSNLVDTVLGKGKAAMQQDDQKNNRSRKVLDGTLTESGLSTA</sequence>
<dbReference type="OrthoDB" id="308383at2759"/>
<reference evidence="17" key="1">
    <citation type="journal article" date="2020" name="Stud. Mycol.">
        <title>101 Dothideomycetes genomes: a test case for predicting lifestyles and emergence of pathogens.</title>
        <authorList>
            <person name="Haridas S."/>
            <person name="Albert R."/>
            <person name="Binder M."/>
            <person name="Bloem J."/>
            <person name="Labutti K."/>
            <person name="Salamov A."/>
            <person name="Andreopoulos B."/>
            <person name="Baker S."/>
            <person name="Barry K."/>
            <person name="Bills G."/>
            <person name="Bluhm B."/>
            <person name="Cannon C."/>
            <person name="Castanera R."/>
            <person name="Culley D."/>
            <person name="Daum C."/>
            <person name="Ezra D."/>
            <person name="Gonzalez J."/>
            <person name="Henrissat B."/>
            <person name="Kuo A."/>
            <person name="Liang C."/>
            <person name="Lipzen A."/>
            <person name="Lutzoni F."/>
            <person name="Magnuson J."/>
            <person name="Mondo S."/>
            <person name="Nolan M."/>
            <person name="Ohm R."/>
            <person name="Pangilinan J."/>
            <person name="Park H.-J."/>
            <person name="Ramirez L."/>
            <person name="Alfaro M."/>
            <person name="Sun H."/>
            <person name="Tritt A."/>
            <person name="Yoshinaga Y."/>
            <person name="Zwiers L.-H."/>
            <person name="Turgeon B."/>
            <person name="Goodwin S."/>
            <person name="Spatafora J."/>
            <person name="Crous P."/>
            <person name="Grigoriev I."/>
        </authorList>
    </citation>
    <scope>NUCLEOTIDE SEQUENCE</scope>
    <source>
        <strain evidence="17">CBS 113389</strain>
    </source>
</reference>
<dbReference type="CDD" id="cd02005">
    <property type="entry name" value="TPP_PDC_IPDC"/>
    <property type="match status" value="1"/>
</dbReference>
<evidence type="ECO:0000256" key="5">
    <source>
        <dbReference type="ARBA" id="ARBA00014422"/>
    </source>
</evidence>
<gene>
    <name evidence="17" type="ORF">BDY17DRAFT_300090</name>
</gene>
<dbReference type="InterPro" id="IPR012110">
    <property type="entry name" value="PDC/IPDC-like"/>
</dbReference>
<feature type="domain" description="Thiamine pyrophosphate enzyme N-terminal TPP-binding" evidence="16">
    <location>
        <begin position="5"/>
        <end position="122"/>
    </location>
</feature>
<feature type="binding site" evidence="11">
    <location>
        <position position="479"/>
    </location>
    <ligand>
        <name>Mg(2+)</name>
        <dbReference type="ChEBI" id="CHEBI:18420"/>
    </ligand>
</feature>
<dbReference type="SUPFAM" id="SSF52518">
    <property type="entry name" value="Thiamin diphosphate-binding fold (THDP-binding)"/>
    <property type="match status" value="2"/>
</dbReference>
<evidence type="ECO:0000259" key="16">
    <source>
        <dbReference type="Pfam" id="PF02776"/>
    </source>
</evidence>
<evidence type="ECO:0000313" key="18">
    <source>
        <dbReference type="Proteomes" id="UP000799767"/>
    </source>
</evidence>
<evidence type="ECO:0000256" key="8">
    <source>
        <dbReference type="ARBA" id="ARBA00022842"/>
    </source>
</evidence>
<organism evidence="17 18">
    <name type="scientific">Neohortaea acidophila</name>
    <dbReference type="NCBI Taxonomy" id="245834"/>
    <lineage>
        <taxon>Eukaryota</taxon>
        <taxon>Fungi</taxon>
        <taxon>Dikarya</taxon>
        <taxon>Ascomycota</taxon>
        <taxon>Pezizomycotina</taxon>
        <taxon>Dothideomycetes</taxon>
        <taxon>Dothideomycetidae</taxon>
        <taxon>Mycosphaerellales</taxon>
        <taxon>Teratosphaeriaceae</taxon>
        <taxon>Neohortaea</taxon>
    </lineage>
</organism>
<dbReference type="GO" id="GO:0000949">
    <property type="term" value="P:aromatic amino acid family catabolic process to alcohol via Ehrlich pathway"/>
    <property type="evidence" value="ECO:0007669"/>
    <property type="project" value="TreeGrafter"/>
</dbReference>
<dbReference type="AlphaFoldDB" id="A0A6A6PPI7"/>
<feature type="domain" description="Thiamine pyrophosphate enzyme TPP-binding" evidence="15">
    <location>
        <begin position="395"/>
        <end position="546"/>
    </location>
</feature>
<feature type="binding site" evidence="11">
    <location>
        <position position="452"/>
    </location>
    <ligand>
        <name>Mg(2+)</name>
        <dbReference type="ChEBI" id="CHEBI:18420"/>
    </ligand>
</feature>
<keyword evidence="10" id="KW-0456">Lyase</keyword>
<dbReference type="Pfam" id="PF02776">
    <property type="entry name" value="TPP_enzyme_N"/>
    <property type="match status" value="1"/>
</dbReference>
<keyword evidence="9 12" id="KW-0786">Thiamine pyrophosphate</keyword>
<evidence type="ECO:0000256" key="13">
    <source>
        <dbReference type="SAM" id="MobiDB-lite"/>
    </source>
</evidence>
<dbReference type="Pfam" id="PF00205">
    <property type="entry name" value="TPP_enzyme_M"/>
    <property type="match status" value="1"/>
</dbReference>
<comment type="catalytic activity">
    <reaction evidence="1">
        <text>a 2-oxocarboxylate + H(+) = an aldehyde + CO2</text>
        <dbReference type="Rhea" id="RHEA:11628"/>
        <dbReference type="ChEBI" id="CHEBI:15378"/>
        <dbReference type="ChEBI" id="CHEBI:16526"/>
        <dbReference type="ChEBI" id="CHEBI:17478"/>
        <dbReference type="ChEBI" id="CHEBI:35179"/>
        <dbReference type="EC" id="4.1.1.1"/>
    </reaction>
</comment>
<dbReference type="InterPro" id="IPR011766">
    <property type="entry name" value="TPP_enzyme_TPP-bd"/>
</dbReference>
<dbReference type="GO" id="GO:0000287">
    <property type="term" value="F:magnesium ion binding"/>
    <property type="evidence" value="ECO:0007669"/>
    <property type="project" value="InterPro"/>
</dbReference>
<dbReference type="Proteomes" id="UP000799767">
    <property type="component" value="Unassembled WGS sequence"/>
</dbReference>
<dbReference type="CDD" id="cd07038">
    <property type="entry name" value="TPP_PYR_PDC_IPDC_like"/>
    <property type="match status" value="1"/>
</dbReference>
<evidence type="ECO:0000256" key="3">
    <source>
        <dbReference type="ARBA" id="ARBA00007812"/>
    </source>
</evidence>
<evidence type="ECO:0000256" key="1">
    <source>
        <dbReference type="ARBA" id="ARBA00001041"/>
    </source>
</evidence>
<dbReference type="SUPFAM" id="SSF52467">
    <property type="entry name" value="DHS-like NAD/FAD-binding domain"/>
    <property type="match status" value="1"/>
</dbReference>
<dbReference type="Gene3D" id="3.40.50.1220">
    <property type="entry name" value="TPP-binding domain"/>
    <property type="match status" value="1"/>
</dbReference>
<dbReference type="GO" id="GO:0004737">
    <property type="term" value="F:pyruvate decarboxylase activity"/>
    <property type="evidence" value="ECO:0007669"/>
    <property type="project" value="UniProtKB-EC"/>
</dbReference>
<evidence type="ECO:0000256" key="9">
    <source>
        <dbReference type="ARBA" id="ARBA00023052"/>
    </source>
</evidence>
<keyword evidence="7" id="KW-0210">Decarboxylase</keyword>
<name>A0A6A6PPI7_9PEZI</name>
<dbReference type="InterPro" id="IPR029035">
    <property type="entry name" value="DHS-like_NAD/FAD-binding_dom"/>
</dbReference>
<accession>A0A6A6PPI7</accession>
<dbReference type="InterPro" id="IPR012001">
    <property type="entry name" value="Thiamin_PyroP_enz_TPP-bd_dom"/>
</dbReference>
<feature type="domain" description="Thiamine pyrophosphate enzyme central" evidence="14">
    <location>
        <begin position="203"/>
        <end position="324"/>
    </location>
</feature>
<dbReference type="RefSeq" id="XP_033588578.1">
    <property type="nucleotide sequence ID" value="XM_033734005.1"/>
</dbReference>
<comment type="cofactor">
    <cofactor evidence="11">
        <name>Mg(2+)</name>
        <dbReference type="ChEBI" id="CHEBI:18420"/>
    </cofactor>
    <text evidence="11">Binds 1 Mg(2+) per subunit.</text>
</comment>
<keyword evidence="6 11" id="KW-0479">Metal-binding</keyword>
<dbReference type="GeneID" id="54475007"/>
<proteinExistence type="inferred from homology"/>
<dbReference type="Pfam" id="PF02775">
    <property type="entry name" value="TPP_enzyme_C"/>
    <property type="match status" value="1"/>
</dbReference>
<comment type="similarity">
    <text evidence="3 12">Belongs to the TPP enzyme family.</text>
</comment>
<dbReference type="InterPro" id="IPR047213">
    <property type="entry name" value="TPP_PYR_PDC_IPDC-like"/>
</dbReference>
<keyword evidence="8 11" id="KW-0460">Magnesium</keyword>
<keyword evidence="18" id="KW-1185">Reference proteome</keyword>
<dbReference type="FunFam" id="3.40.50.970:FF:000024">
    <property type="entry name" value="Pyruvate decarboxylase isozyme"/>
    <property type="match status" value="1"/>
</dbReference>
<evidence type="ECO:0000256" key="10">
    <source>
        <dbReference type="ARBA" id="ARBA00023239"/>
    </source>
</evidence>
<dbReference type="EC" id="4.1.1.1" evidence="4"/>
<dbReference type="Gene3D" id="3.40.50.970">
    <property type="match status" value="2"/>
</dbReference>
<dbReference type="GO" id="GO:0005634">
    <property type="term" value="C:nucleus"/>
    <property type="evidence" value="ECO:0007669"/>
    <property type="project" value="TreeGrafter"/>
</dbReference>
<evidence type="ECO:0000256" key="12">
    <source>
        <dbReference type="RuleBase" id="RU362132"/>
    </source>
</evidence>
<evidence type="ECO:0000256" key="11">
    <source>
        <dbReference type="PIRSR" id="PIRSR036565-2"/>
    </source>
</evidence>